<gene>
    <name evidence="2" type="ORF">BcabD6B2_07990</name>
</gene>
<dbReference type="EMBL" id="BPLF01000001">
    <property type="protein sequence ID" value="GIX61364.1"/>
    <property type="molecule type" value="Genomic_DNA"/>
</dbReference>
<evidence type="ECO:0000313" key="2">
    <source>
        <dbReference type="EMBL" id="GIX61364.1"/>
    </source>
</evidence>
<evidence type="ECO:0000256" key="1">
    <source>
        <dbReference type="SAM" id="SignalP"/>
    </source>
</evidence>
<comment type="caution">
    <text evidence="2">The sequence shown here is derived from an EMBL/GenBank/DDBJ whole genome shotgun (WGS) entry which is preliminary data.</text>
</comment>
<dbReference type="GeneID" id="94192847"/>
<evidence type="ECO:0000313" key="3">
    <source>
        <dbReference type="Proteomes" id="UP001497744"/>
    </source>
</evidence>
<reference evidence="2 3" key="1">
    <citation type="submission" date="2021-06" db="EMBL/GenBank/DDBJ databases">
        <title>Genome sequence of Babesia caballi.</title>
        <authorList>
            <person name="Yamagishi J."/>
            <person name="Kidaka T."/>
            <person name="Ochi A."/>
        </authorList>
    </citation>
    <scope>NUCLEOTIDE SEQUENCE [LARGE SCALE GENOMIC DNA]</scope>
    <source>
        <strain evidence="2">USDA-D6B2</strain>
    </source>
</reference>
<keyword evidence="2" id="KW-0378">Hydrolase</keyword>
<proteinExistence type="predicted"/>
<accession>A0AAV4LRU7</accession>
<sequence>MAKRYKHLLRILKVALTGLPTVPPLVDLGEDDDVLLVVVAGHDAAEAVGLAAVVDEARHGAHARGVDDQVLVDAEHVAGPVAALLLGVDLLAAVRHQVADQLAHVLHHGLAGGDVVLDEEAEAVNGGVAHLQPLARVQGIQVAVLGGRSLPVVGAAPARAQLLRLVPVHAEGVLAHEVDDGADLMGHLRGLAPVLPQALAVAVADHRLQLVGPLAEGLADERRVEEPRVEEGQAARDHGSAEAHAYFLDHVVQAQPEEVGA</sequence>
<feature type="signal peptide" evidence="1">
    <location>
        <begin position="1"/>
        <end position="17"/>
    </location>
</feature>
<keyword evidence="2" id="KW-0645">Protease</keyword>
<feature type="chain" id="PRO_5043842506" evidence="1">
    <location>
        <begin position="18"/>
        <end position="261"/>
    </location>
</feature>
<keyword evidence="3" id="KW-1185">Reference proteome</keyword>
<dbReference type="RefSeq" id="XP_067713435.1">
    <property type="nucleotide sequence ID" value="XM_067857334.1"/>
</dbReference>
<dbReference type="GO" id="GO:0008233">
    <property type="term" value="F:peptidase activity"/>
    <property type="evidence" value="ECO:0007669"/>
    <property type="project" value="UniProtKB-KW"/>
</dbReference>
<dbReference type="GO" id="GO:0006508">
    <property type="term" value="P:proteolysis"/>
    <property type="evidence" value="ECO:0007669"/>
    <property type="project" value="UniProtKB-KW"/>
</dbReference>
<name>A0AAV4LRU7_BABCB</name>
<organism evidence="2 3">
    <name type="scientific">Babesia caballi</name>
    <dbReference type="NCBI Taxonomy" id="5871"/>
    <lineage>
        <taxon>Eukaryota</taxon>
        <taxon>Sar</taxon>
        <taxon>Alveolata</taxon>
        <taxon>Apicomplexa</taxon>
        <taxon>Aconoidasida</taxon>
        <taxon>Piroplasmida</taxon>
        <taxon>Babesiidae</taxon>
        <taxon>Babesia</taxon>
    </lineage>
</organism>
<dbReference type="AlphaFoldDB" id="A0AAV4LRU7"/>
<protein>
    <submittedName>
        <fullName evidence="2">HK97 family phage prohead protease</fullName>
    </submittedName>
</protein>
<dbReference type="Proteomes" id="UP001497744">
    <property type="component" value="Unassembled WGS sequence"/>
</dbReference>
<keyword evidence="1" id="KW-0732">Signal</keyword>